<evidence type="ECO:0000259" key="10">
    <source>
        <dbReference type="PROSITE" id="PS50902"/>
    </source>
</evidence>
<accession>A0A6U0FK52</accession>
<dbReference type="PRINTS" id="PR00371">
    <property type="entry name" value="FPNCR"/>
</dbReference>
<dbReference type="PROSITE" id="PS51384">
    <property type="entry name" value="FAD_FR"/>
    <property type="match status" value="1"/>
</dbReference>
<comment type="subcellular location">
    <subcellularLocation>
        <location evidence="3">Cytoplasm</location>
    </subcellularLocation>
</comment>
<dbReference type="Gene3D" id="3.40.50.80">
    <property type="entry name" value="Nucleotide-binding domain of ferredoxin-NADP reductase (FNR) module"/>
    <property type="match status" value="1"/>
</dbReference>
<keyword evidence="8" id="KW-0521">NADP</keyword>
<dbReference type="SUPFAM" id="SSF52218">
    <property type="entry name" value="Flavoproteins"/>
    <property type="match status" value="1"/>
</dbReference>
<keyword evidence="7" id="KW-0274">FAD</keyword>
<reference evidence="12" key="1">
    <citation type="submission" date="2021-01" db="EMBL/GenBank/DDBJ databases">
        <authorList>
            <person name="Corre E."/>
            <person name="Pelletier E."/>
            <person name="Niang G."/>
            <person name="Scheremetjew M."/>
            <person name="Finn R."/>
            <person name="Kale V."/>
            <person name="Holt S."/>
            <person name="Cochrane G."/>
            <person name="Meng A."/>
            <person name="Brown T."/>
            <person name="Cohen L."/>
        </authorList>
    </citation>
    <scope>NUCLEOTIDE SEQUENCE</scope>
    <source>
        <strain evidence="12">Clade-D-RCC2572</strain>
    </source>
</reference>
<protein>
    <recommendedName>
        <fullName evidence="13">NADPH-dependent FMN and FAD-containing oxidoreductase</fullName>
    </recommendedName>
</protein>
<dbReference type="InterPro" id="IPR039261">
    <property type="entry name" value="FNR_nucleotide-bd"/>
</dbReference>
<comment type="cofactor">
    <cofactor evidence="1">
        <name>FMN</name>
        <dbReference type="ChEBI" id="CHEBI:58210"/>
    </cofactor>
</comment>
<dbReference type="GO" id="GO:0016651">
    <property type="term" value="F:oxidoreductase activity, acting on NAD(P)H"/>
    <property type="evidence" value="ECO:0007669"/>
    <property type="project" value="UniProtKB-ARBA"/>
</dbReference>
<dbReference type="InterPro" id="IPR023173">
    <property type="entry name" value="NADPH_Cyt_P450_Rdtase_alpha"/>
</dbReference>
<dbReference type="InterPro" id="IPR003097">
    <property type="entry name" value="CysJ-like_FAD-binding"/>
</dbReference>
<evidence type="ECO:0000256" key="1">
    <source>
        <dbReference type="ARBA" id="ARBA00001917"/>
    </source>
</evidence>
<dbReference type="GO" id="GO:0005829">
    <property type="term" value="C:cytosol"/>
    <property type="evidence" value="ECO:0007669"/>
    <property type="project" value="TreeGrafter"/>
</dbReference>
<keyword evidence="4" id="KW-0963">Cytoplasm</keyword>
<evidence type="ECO:0000256" key="5">
    <source>
        <dbReference type="ARBA" id="ARBA00022630"/>
    </source>
</evidence>
<dbReference type="InterPro" id="IPR008254">
    <property type="entry name" value="Flavodoxin/NO_synth"/>
</dbReference>
<evidence type="ECO:0000256" key="3">
    <source>
        <dbReference type="ARBA" id="ARBA00004496"/>
    </source>
</evidence>
<feature type="domain" description="FAD-binding FR-type" evidence="11">
    <location>
        <begin position="238"/>
        <end position="478"/>
    </location>
</feature>
<feature type="domain" description="Flavodoxin-like" evidence="10">
    <location>
        <begin position="7"/>
        <end position="151"/>
    </location>
</feature>
<dbReference type="InterPro" id="IPR001709">
    <property type="entry name" value="Flavoprot_Pyr_Nucl_cyt_Rdtase"/>
</dbReference>
<name>A0A6U0FK52_9CHLO</name>
<evidence type="ECO:0000256" key="4">
    <source>
        <dbReference type="ARBA" id="ARBA00022490"/>
    </source>
</evidence>
<proteinExistence type="predicted"/>
<keyword evidence="5" id="KW-0285">Flavoprotein</keyword>
<dbReference type="Gene3D" id="1.20.990.10">
    <property type="entry name" value="NADPH-cytochrome p450 Reductase, Chain A, domain 3"/>
    <property type="match status" value="1"/>
</dbReference>
<dbReference type="InterPro" id="IPR001094">
    <property type="entry name" value="Flavdoxin-like"/>
</dbReference>
<dbReference type="InterPro" id="IPR029039">
    <property type="entry name" value="Flavoprotein-like_sf"/>
</dbReference>
<evidence type="ECO:0000259" key="11">
    <source>
        <dbReference type="PROSITE" id="PS51384"/>
    </source>
</evidence>
<dbReference type="FunFam" id="3.40.50.360:FF:000015">
    <property type="entry name" value="NADPH-dependent diflavin oxidoreductase 1"/>
    <property type="match status" value="1"/>
</dbReference>
<evidence type="ECO:0000256" key="6">
    <source>
        <dbReference type="ARBA" id="ARBA00022643"/>
    </source>
</evidence>
<dbReference type="PANTHER" id="PTHR19384">
    <property type="entry name" value="NITRIC OXIDE SYNTHASE-RELATED"/>
    <property type="match status" value="1"/>
</dbReference>
<evidence type="ECO:0000256" key="2">
    <source>
        <dbReference type="ARBA" id="ARBA00001974"/>
    </source>
</evidence>
<evidence type="ECO:0000256" key="9">
    <source>
        <dbReference type="ARBA" id="ARBA00023002"/>
    </source>
</evidence>
<dbReference type="PANTHER" id="PTHR19384:SF10">
    <property type="entry name" value="NADPH-DEPENDENT DIFLAVIN OXIDOREDUCTASE 1"/>
    <property type="match status" value="1"/>
</dbReference>
<evidence type="ECO:0000313" key="12">
    <source>
        <dbReference type="EMBL" id="CAD8589158.1"/>
    </source>
</evidence>
<dbReference type="PROSITE" id="PS50902">
    <property type="entry name" value="FLAVODOXIN_LIKE"/>
    <property type="match status" value="1"/>
</dbReference>
<evidence type="ECO:0008006" key="13">
    <source>
        <dbReference type="Google" id="ProtNLM"/>
    </source>
</evidence>
<dbReference type="Gene3D" id="3.40.50.360">
    <property type="match status" value="1"/>
</dbReference>
<dbReference type="SUPFAM" id="SSF63380">
    <property type="entry name" value="Riboflavin synthase domain-like"/>
    <property type="match status" value="1"/>
</dbReference>
<dbReference type="InterPro" id="IPR001433">
    <property type="entry name" value="OxRdtase_FAD/NAD-bd"/>
</dbReference>
<dbReference type="FunFam" id="3.40.50.80:FF:000032">
    <property type="entry name" value="NADPH-dependent diflavin oxidoreductase 1"/>
    <property type="match status" value="1"/>
</dbReference>
<dbReference type="GO" id="GO:0010181">
    <property type="term" value="F:FMN binding"/>
    <property type="evidence" value="ECO:0007669"/>
    <property type="project" value="InterPro"/>
</dbReference>
<dbReference type="GO" id="GO:0050660">
    <property type="term" value="F:flavin adenine dinucleotide binding"/>
    <property type="evidence" value="ECO:0007669"/>
    <property type="project" value="TreeGrafter"/>
</dbReference>
<keyword evidence="9" id="KW-0560">Oxidoreductase</keyword>
<comment type="cofactor">
    <cofactor evidence="2">
        <name>FAD</name>
        <dbReference type="ChEBI" id="CHEBI:57692"/>
    </cofactor>
</comment>
<evidence type="ECO:0000256" key="8">
    <source>
        <dbReference type="ARBA" id="ARBA00022857"/>
    </source>
</evidence>
<dbReference type="Gene3D" id="2.40.30.10">
    <property type="entry name" value="Translation factors"/>
    <property type="match status" value="1"/>
</dbReference>
<dbReference type="InterPro" id="IPR017938">
    <property type="entry name" value="Riboflavin_synthase-like_b-brl"/>
</dbReference>
<dbReference type="InterPro" id="IPR017927">
    <property type="entry name" value="FAD-bd_FR_type"/>
</dbReference>
<evidence type="ECO:0000256" key="7">
    <source>
        <dbReference type="ARBA" id="ARBA00022827"/>
    </source>
</evidence>
<dbReference type="SUPFAM" id="SSF52343">
    <property type="entry name" value="Ferredoxin reductase-like, C-terminal NADP-linked domain"/>
    <property type="match status" value="1"/>
</dbReference>
<organism evidence="12">
    <name type="scientific">Ostreococcus mediterraneus</name>
    <dbReference type="NCBI Taxonomy" id="1486918"/>
    <lineage>
        <taxon>Eukaryota</taxon>
        <taxon>Viridiplantae</taxon>
        <taxon>Chlorophyta</taxon>
        <taxon>Mamiellophyceae</taxon>
        <taxon>Mamiellales</taxon>
        <taxon>Bathycoccaceae</taxon>
        <taxon>Ostreococcus</taxon>
    </lineage>
</organism>
<dbReference type="PRINTS" id="PR00369">
    <property type="entry name" value="FLAVODOXIN"/>
</dbReference>
<keyword evidence="6" id="KW-0288">FMN</keyword>
<dbReference type="GO" id="GO:0005634">
    <property type="term" value="C:nucleus"/>
    <property type="evidence" value="ECO:0007669"/>
    <property type="project" value="UniProtKB-ARBA"/>
</dbReference>
<dbReference type="EMBL" id="HBEW01008710">
    <property type="protein sequence ID" value="CAD8589158.1"/>
    <property type="molecule type" value="Transcribed_RNA"/>
</dbReference>
<dbReference type="Pfam" id="PF00175">
    <property type="entry name" value="NAD_binding_1"/>
    <property type="match status" value="1"/>
</dbReference>
<dbReference type="AlphaFoldDB" id="A0A6U0FK52"/>
<sequence length="646" mass="71831">MSSPRRVLVLYGSETGNAQDVAERIVREAKARHFSPIVMPMDAYDIRFLPGEQRVVFVTSTTGQGDEPRNMKSFWRFLLRKSLAATSLTTVSYAVFGLGDSGYQKYNVTAKKLFRRLEGLGANAIQMLGLGDDQHPLGYEAALNPWLGNLWKVMREACPLPIDLKDPTDQEIANAPLPHSRFIVDIVEPPSSTSERPRFERLTEAQQALRLAVAAADASDAGTSFSLEDYNLKQRCRGCVYDGIVVENKSLTSQDAVKEVRHLEFKPQEACDLAYEAGDILGIIPLAVDVNCPRLLSLIGRLGMDPEGWVRVYPSSTPEMKHSAPSVQVKYLIAGAIDIDSASPRRYFFEVMSHFAGSSLEQERLQYFASAEGAVDLYKYNQRERRTVFEFFDDFPSLSPSMAWFLQVAPSLNPRYYSISSSPFDTASTGAVHITVAAVAWTTPMKRQRKGLCSAWLASLRVGDKVQYTIENGSITLPPQDVPLILVGPGTGIAPFRSFTRERLRQIQVTRSTEGHEKSTWAPTLIVFGCRDAHRDYLYKNEWESVGGDLALTGASGLGGVVVAFSRMQDKKYYVQDCIKDESKRIWALLESGAKVYVAGSAEKMPAAVYDAFRNVVQTQGSLSDDESARYMIRLGTSGRYFVDAW</sequence>
<gene>
    <name evidence="12" type="ORF">OMED0929_LOCUS7334</name>
</gene>
<dbReference type="Pfam" id="PF00667">
    <property type="entry name" value="FAD_binding_1"/>
    <property type="match status" value="1"/>
</dbReference>
<dbReference type="Pfam" id="PF00258">
    <property type="entry name" value="Flavodoxin_1"/>
    <property type="match status" value="1"/>
</dbReference>